<name>A0ABN7VHY1_GIGMA</name>
<evidence type="ECO:0000313" key="1">
    <source>
        <dbReference type="EMBL" id="CAG8775153.1"/>
    </source>
</evidence>
<accession>A0ABN7VHY1</accession>
<gene>
    <name evidence="1" type="ORF">GMARGA_LOCUS18982</name>
</gene>
<protein>
    <submittedName>
        <fullName evidence="1">7253_t:CDS:1</fullName>
    </submittedName>
</protein>
<evidence type="ECO:0000313" key="2">
    <source>
        <dbReference type="Proteomes" id="UP000789901"/>
    </source>
</evidence>
<proteinExistence type="predicted"/>
<dbReference type="EMBL" id="CAJVQB010015545">
    <property type="protein sequence ID" value="CAG8775153.1"/>
    <property type="molecule type" value="Genomic_DNA"/>
</dbReference>
<reference evidence="1 2" key="1">
    <citation type="submission" date="2021-06" db="EMBL/GenBank/DDBJ databases">
        <authorList>
            <person name="Kallberg Y."/>
            <person name="Tangrot J."/>
            <person name="Rosling A."/>
        </authorList>
    </citation>
    <scope>NUCLEOTIDE SEQUENCE [LARGE SCALE GENOMIC DNA]</scope>
    <source>
        <strain evidence="1 2">120-4 pot B 10/14</strain>
    </source>
</reference>
<keyword evidence="2" id="KW-1185">Reference proteome</keyword>
<sequence>MLLTYMATPMLILPIAYNQDGNAERLELVACLALKLSNLI</sequence>
<comment type="caution">
    <text evidence="1">The sequence shown here is derived from an EMBL/GenBank/DDBJ whole genome shotgun (WGS) entry which is preliminary data.</text>
</comment>
<organism evidence="1 2">
    <name type="scientific">Gigaspora margarita</name>
    <dbReference type="NCBI Taxonomy" id="4874"/>
    <lineage>
        <taxon>Eukaryota</taxon>
        <taxon>Fungi</taxon>
        <taxon>Fungi incertae sedis</taxon>
        <taxon>Mucoromycota</taxon>
        <taxon>Glomeromycotina</taxon>
        <taxon>Glomeromycetes</taxon>
        <taxon>Diversisporales</taxon>
        <taxon>Gigasporaceae</taxon>
        <taxon>Gigaspora</taxon>
    </lineage>
</organism>
<dbReference type="Proteomes" id="UP000789901">
    <property type="component" value="Unassembled WGS sequence"/>
</dbReference>